<evidence type="ECO:0000259" key="2">
    <source>
        <dbReference type="PROSITE" id="PS50105"/>
    </source>
</evidence>
<keyword evidence="4" id="KW-1185">Reference proteome</keyword>
<feature type="compositionally biased region" description="Basic and acidic residues" evidence="1">
    <location>
        <begin position="905"/>
        <end position="915"/>
    </location>
</feature>
<dbReference type="EMBL" id="OC857127">
    <property type="protein sequence ID" value="CAD7624771.1"/>
    <property type="molecule type" value="Genomic_DNA"/>
</dbReference>
<reference evidence="3" key="1">
    <citation type="submission" date="2020-11" db="EMBL/GenBank/DDBJ databases">
        <authorList>
            <person name="Tran Van P."/>
        </authorList>
    </citation>
    <scope>NUCLEOTIDE SEQUENCE</scope>
</reference>
<dbReference type="OrthoDB" id="5912862at2759"/>
<feature type="compositionally biased region" description="Basic and acidic residues" evidence="1">
    <location>
        <begin position="930"/>
        <end position="943"/>
    </location>
</feature>
<feature type="region of interest" description="Disordered" evidence="1">
    <location>
        <begin position="28"/>
        <end position="47"/>
    </location>
</feature>
<dbReference type="CDD" id="cd09577">
    <property type="entry name" value="SAM_Ph1_2_3"/>
    <property type="match status" value="1"/>
</dbReference>
<dbReference type="GO" id="GO:0042393">
    <property type="term" value="F:histone binding"/>
    <property type="evidence" value="ECO:0007669"/>
    <property type="project" value="TreeGrafter"/>
</dbReference>
<dbReference type="InterPro" id="IPR013761">
    <property type="entry name" value="SAM/pointed_sf"/>
</dbReference>
<dbReference type="GO" id="GO:0035102">
    <property type="term" value="C:PRC1 complex"/>
    <property type="evidence" value="ECO:0007669"/>
    <property type="project" value="TreeGrafter"/>
</dbReference>
<dbReference type="Pfam" id="PF00536">
    <property type="entry name" value="SAM_1"/>
    <property type="match status" value="1"/>
</dbReference>
<evidence type="ECO:0000313" key="4">
    <source>
        <dbReference type="Proteomes" id="UP000759131"/>
    </source>
</evidence>
<accession>A0A7R9KK58</accession>
<feature type="compositionally biased region" description="Basic residues" evidence="1">
    <location>
        <begin position="839"/>
        <end position="848"/>
    </location>
</feature>
<organism evidence="3">
    <name type="scientific">Medioppia subpectinata</name>
    <dbReference type="NCBI Taxonomy" id="1979941"/>
    <lineage>
        <taxon>Eukaryota</taxon>
        <taxon>Metazoa</taxon>
        <taxon>Ecdysozoa</taxon>
        <taxon>Arthropoda</taxon>
        <taxon>Chelicerata</taxon>
        <taxon>Arachnida</taxon>
        <taxon>Acari</taxon>
        <taxon>Acariformes</taxon>
        <taxon>Sarcoptiformes</taxon>
        <taxon>Oribatida</taxon>
        <taxon>Brachypylina</taxon>
        <taxon>Oppioidea</taxon>
        <taxon>Oppiidae</taxon>
        <taxon>Medioppia</taxon>
    </lineage>
</organism>
<protein>
    <recommendedName>
        <fullName evidence="2">SAM domain-containing protein</fullName>
    </recommendedName>
</protein>
<dbReference type="SMART" id="SM00454">
    <property type="entry name" value="SAM"/>
    <property type="match status" value="1"/>
</dbReference>
<sequence>MNDCLTQPLTTSQVLTTTMDTNLQTLQQTSQQQVVPPGDHNSINDSSANSAVNVSLNATIISANVSEPQNSIMTSVPNLTISSSTMPSATVCTQGSIQPISTQSQQQMVSSSQPQLIPTSQATHMTHNNALMAAQSLGATITSVSNQTVQIAGQQQQQHNQLQPLLQTSVQPATANQMSVAMSSLPQMQVIGQQIGGSPGTYQFQQVYSPQMVLPANMTFQNMPFGAPNQGLQLQIPFTGTHALNTATMPITSIAAKPPIMSKGLTISSLPQSHQMISQLKPNIGPHGQQILKQVLPAQQFIPHSTANQIVISQLLPQHNHHPIQQSILPATNKAILEAPKGKPFMLSHSGAIQPKSPILPATSMSSALMNSQFKTSFSGGPNTAQLIQTPQNLLTNQQILSAFQMPQGLTWTTSPQSTHLVAQNGSPIFIRGPTPGGEHMFISTSNMSNMSNPQIQTVSMAAPLNVHNTSASMAVNVTHNQSTPTQMTPTFQQMATTANVNTTTTTSMVTTSQPTAIAPAPTPPTLPKVRNIRHASSSVATQTITPAIAQKQHAESSTTPLKPIAPAKPKPSPQLLSQNTKPVNKDSNTTTMMRSTGVGSTQTISQPTLQSTKSDAGNQTTRVSVATETPKTNSQSQVSSSRHVNDHNKQLISKSNTSTNTGSESTQTKVHSVSEEVKTPTKRPIVEKRDASTGEDTDVMNNMYSQQNHKSLQNSVQLATNGSNGQQNSPQVLSDLNRQDISKQPPQKATIMVKPQVMTHVIDGYIIQESPLPFPVNGLSYSSEQKLVNNEHKNNTIIPMEINKTKNKNENSVNTSTSSTITPRNRSTSDRHCLNCGQKRKSNSKNRNFKKFCSQSCSEKYSANNDKNLTSSPRLSLYNSVTAQLDGSEPQKNHDLGVELSAIDTEKPTLDERKKRSLKRSQEVANDFNSHRNGDMNDSIDRNHRKSIPNTPIEIPSVNVIPTMSIVDEVAVGVSSATAGLYIPPGGRNPLQWSVNDVYEFVRNLQGCTEYADEFRSQEIDGQALMLIKEDHLMNTMSMKLGPALKICSKINALREDVQKQS</sequence>
<feature type="region of interest" description="Disordered" evidence="1">
    <location>
        <begin position="549"/>
        <end position="700"/>
    </location>
</feature>
<dbReference type="PROSITE" id="PS50105">
    <property type="entry name" value="SAM_DOMAIN"/>
    <property type="match status" value="1"/>
</dbReference>
<proteinExistence type="predicted"/>
<dbReference type="AlphaFoldDB" id="A0A7R9KK58"/>
<feature type="compositionally biased region" description="Low complexity" evidence="1">
    <location>
        <begin position="654"/>
        <end position="669"/>
    </location>
</feature>
<dbReference type="EMBL" id="CAJPIZ010002552">
    <property type="protein sequence ID" value="CAG2105201.1"/>
    <property type="molecule type" value="Genomic_DNA"/>
</dbReference>
<evidence type="ECO:0000256" key="1">
    <source>
        <dbReference type="SAM" id="MobiDB-lite"/>
    </source>
</evidence>
<evidence type="ECO:0000313" key="3">
    <source>
        <dbReference type="EMBL" id="CAD7624771.1"/>
    </source>
</evidence>
<feature type="compositionally biased region" description="Low complexity" evidence="1">
    <location>
        <begin position="811"/>
        <end position="823"/>
    </location>
</feature>
<dbReference type="InterPro" id="IPR001660">
    <property type="entry name" value="SAM"/>
</dbReference>
<feature type="region of interest" description="Disordered" evidence="1">
    <location>
        <begin position="807"/>
        <end position="848"/>
    </location>
</feature>
<dbReference type="GO" id="GO:0045892">
    <property type="term" value="P:negative regulation of DNA-templated transcription"/>
    <property type="evidence" value="ECO:0007669"/>
    <property type="project" value="TreeGrafter"/>
</dbReference>
<dbReference type="PANTHER" id="PTHR12247">
    <property type="entry name" value="POLYCOMB GROUP PROTEIN"/>
    <property type="match status" value="1"/>
</dbReference>
<dbReference type="SUPFAM" id="SSF47769">
    <property type="entry name" value="SAM/Pointed domain"/>
    <property type="match status" value="1"/>
</dbReference>
<dbReference type="Proteomes" id="UP000759131">
    <property type="component" value="Unassembled WGS sequence"/>
</dbReference>
<dbReference type="PANTHER" id="PTHR12247:SF138">
    <property type="entry name" value="POLYHOMEOTIC DISTAL, ISOFORM A-RELATED"/>
    <property type="match status" value="1"/>
</dbReference>
<feature type="domain" description="SAM" evidence="2">
    <location>
        <begin position="994"/>
        <end position="1058"/>
    </location>
</feature>
<dbReference type="GO" id="GO:0003682">
    <property type="term" value="F:chromatin binding"/>
    <property type="evidence" value="ECO:0007669"/>
    <property type="project" value="TreeGrafter"/>
</dbReference>
<gene>
    <name evidence="3" type="ORF">OSB1V03_LOCUS5211</name>
</gene>
<feature type="compositionally biased region" description="Polar residues" evidence="1">
    <location>
        <begin position="575"/>
        <end position="643"/>
    </location>
</feature>
<feature type="compositionally biased region" description="Basic and acidic residues" evidence="1">
    <location>
        <begin position="673"/>
        <end position="693"/>
    </location>
</feature>
<feature type="region of interest" description="Disordered" evidence="1">
    <location>
        <begin position="886"/>
        <end position="949"/>
    </location>
</feature>
<name>A0A7R9KK58_9ACAR</name>
<dbReference type="InterPro" id="IPR050548">
    <property type="entry name" value="PcG_chromatin_remod_factors"/>
</dbReference>
<dbReference type="Gene3D" id="1.10.150.50">
    <property type="entry name" value="Transcription Factor, Ets-1"/>
    <property type="match status" value="1"/>
</dbReference>